<dbReference type="EMBL" id="MELI01000024">
    <property type="protein sequence ID" value="OFW35088.1"/>
    <property type="molecule type" value="Genomic_DNA"/>
</dbReference>
<dbReference type="Gene3D" id="3.30.450.30">
    <property type="entry name" value="Dynein light chain 2a, cytoplasmic"/>
    <property type="match status" value="1"/>
</dbReference>
<dbReference type="SUPFAM" id="SSF103196">
    <property type="entry name" value="Roadblock/LC7 domain"/>
    <property type="match status" value="1"/>
</dbReference>
<feature type="domain" description="Roadblock/LAMTOR2" evidence="1">
    <location>
        <begin position="4"/>
        <end position="93"/>
    </location>
</feature>
<name>A0A1F2UQ53_9ACTN</name>
<dbReference type="GO" id="GO:0032008">
    <property type="term" value="P:positive regulation of TOR signaling"/>
    <property type="evidence" value="ECO:0007669"/>
    <property type="project" value="InterPro"/>
</dbReference>
<proteinExistence type="predicted"/>
<accession>A0A1F2UQ53</accession>
<dbReference type="Proteomes" id="UP000178086">
    <property type="component" value="Unassembled WGS sequence"/>
</dbReference>
<gene>
    <name evidence="2" type="ORF">A2074_07320</name>
</gene>
<evidence type="ECO:0000259" key="1">
    <source>
        <dbReference type="SMART" id="SM00960"/>
    </source>
</evidence>
<evidence type="ECO:0000313" key="2">
    <source>
        <dbReference type="EMBL" id="OFW35088.1"/>
    </source>
</evidence>
<evidence type="ECO:0000313" key="3">
    <source>
        <dbReference type="Proteomes" id="UP000178086"/>
    </source>
</evidence>
<dbReference type="PANTHER" id="PTHR13323">
    <property type="entry name" value="LATE ENDOSOMAL/LYSOSOMAL MP1 INTERACTING PROTEIN"/>
    <property type="match status" value="1"/>
</dbReference>
<reference evidence="2 3" key="1">
    <citation type="journal article" date="2016" name="Nat. Commun.">
        <title>Thousands of microbial genomes shed light on interconnected biogeochemical processes in an aquifer system.</title>
        <authorList>
            <person name="Anantharaman K."/>
            <person name="Brown C.T."/>
            <person name="Hug L.A."/>
            <person name="Sharon I."/>
            <person name="Castelle C.J."/>
            <person name="Probst A.J."/>
            <person name="Thomas B.C."/>
            <person name="Singh A."/>
            <person name="Wilkins M.J."/>
            <person name="Karaoz U."/>
            <person name="Brodie E.L."/>
            <person name="Williams K.H."/>
            <person name="Hubbard S.S."/>
            <person name="Banfield J.F."/>
        </authorList>
    </citation>
    <scope>NUCLEOTIDE SEQUENCE [LARGE SCALE GENOMIC DNA]</scope>
</reference>
<protein>
    <recommendedName>
        <fullName evidence="1">Roadblock/LAMTOR2 domain-containing protein</fullName>
    </recommendedName>
</protein>
<dbReference type="GO" id="GO:0005085">
    <property type="term" value="F:guanyl-nucleotide exchange factor activity"/>
    <property type="evidence" value="ECO:0007669"/>
    <property type="project" value="InterPro"/>
</dbReference>
<organism evidence="2 3">
    <name type="scientific">Candidatus Aquicultor primus</name>
    <dbReference type="NCBI Taxonomy" id="1797195"/>
    <lineage>
        <taxon>Bacteria</taxon>
        <taxon>Bacillati</taxon>
        <taxon>Actinomycetota</taxon>
        <taxon>Candidatus Aquicultoria</taxon>
        <taxon>Candidatus Aquicultorales</taxon>
        <taxon>Candidatus Aquicultoraceae</taxon>
        <taxon>Candidatus Aquicultor</taxon>
    </lineage>
</organism>
<sequence>MVTLQQILHRFTALDGVIAALLVTRDGFIVDYASNIEFELDMVSAVVATGFGMLDRIGSELERGALSTGMLEYEEGTVVISPLVPDIALVIIASQWTTLGRIRWEIKKYGDELIANL</sequence>
<dbReference type="InterPro" id="IPR004942">
    <property type="entry name" value="Roadblock/LAMTOR2_dom"/>
</dbReference>
<comment type="caution">
    <text evidence="2">The sequence shown here is derived from an EMBL/GenBank/DDBJ whole genome shotgun (WGS) entry which is preliminary data.</text>
</comment>
<dbReference type="AlphaFoldDB" id="A0A1F2UQ53"/>
<dbReference type="Pfam" id="PF03259">
    <property type="entry name" value="Robl_LC7"/>
    <property type="match status" value="1"/>
</dbReference>
<dbReference type="InterPro" id="IPR037587">
    <property type="entry name" value="LAMTOR2-like"/>
</dbReference>
<dbReference type="SMART" id="SM00960">
    <property type="entry name" value="Robl_LC7"/>
    <property type="match status" value="1"/>
</dbReference>
<dbReference type="GO" id="GO:0060090">
    <property type="term" value="F:molecular adaptor activity"/>
    <property type="evidence" value="ECO:0007669"/>
    <property type="project" value="InterPro"/>
</dbReference>